<evidence type="ECO:0000313" key="2">
    <source>
        <dbReference type="Proteomes" id="UP001379235"/>
    </source>
</evidence>
<dbReference type="Gene3D" id="1.10.3230.10">
    <property type="entry name" value="YqbG-like"/>
    <property type="match status" value="1"/>
</dbReference>
<proteinExistence type="predicted"/>
<reference evidence="1 2" key="1">
    <citation type="submission" date="2024-03" db="EMBL/GenBank/DDBJ databases">
        <authorList>
            <person name="Jo J.-H."/>
        </authorList>
    </citation>
    <scope>NUCLEOTIDE SEQUENCE [LARGE SCALE GENOMIC DNA]</scope>
    <source>
        <strain evidence="1 2">AS3R-12</strain>
    </source>
</reference>
<accession>A0ABU8SCY5</accession>
<comment type="caution">
    <text evidence="1">The sequence shown here is derived from an EMBL/GenBank/DDBJ whole genome shotgun (WGS) entry which is preliminary data.</text>
</comment>
<organism evidence="1 2">
    <name type="scientific">Novosphingobium aquae</name>
    <dbReference type="NCBI Taxonomy" id="3133435"/>
    <lineage>
        <taxon>Bacteria</taxon>
        <taxon>Pseudomonadati</taxon>
        <taxon>Pseudomonadota</taxon>
        <taxon>Alphaproteobacteria</taxon>
        <taxon>Sphingomonadales</taxon>
        <taxon>Sphingomonadaceae</taxon>
        <taxon>Novosphingobium</taxon>
    </lineage>
</organism>
<dbReference type="EMBL" id="JBBHJY010000009">
    <property type="protein sequence ID" value="MEJ6011436.1"/>
    <property type="molecule type" value="Genomic_DNA"/>
</dbReference>
<sequence>MEYTDKTAVQNYLLTNIENTFDTQLAAYITAMTEFIDQRAGYPIYRNAESTNLYDGQGDNLLSISPVCTNDTVTTIDVTIDGVAVDPLMAPYNSVTKRELVLRGEVFPTDYANVAVTGIHSFEPTLPEKIKWACTVLVAGIINQVNNQTEGVQSEKIGEYQVSYKDQAARADFTRALEIIDGYKRIMF</sequence>
<gene>
    <name evidence="1" type="ORF">WG900_16080</name>
</gene>
<dbReference type="Proteomes" id="UP001379235">
    <property type="component" value="Unassembled WGS sequence"/>
</dbReference>
<dbReference type="RefSeq" id="WP_339968691.1">
    <property type="nucleotide sequence ID" value="NZ_JBBHJY010000009.1"/>
</dbReference>
<evidence type="ECO:0000313" key="1">
    <source>
        <dbReference type="EMBL" id="MEJ6011436.1"/>
    </source>
</evidence>
<keyword evidence="2" id="KW-1185">Reference proteome</keyword>
<protein>
    <recommendedName>
        <fullName evidence="3">Phage gp6-like head-tail connector protein</fullName>
    </recommendedName>
</protein>
<evidence type="ECO:0008006" key="3">
    <source>
        <dbReference type="Google" id="ProtNLM"/>
    </source>
</evidence>
<name>A0ABU8SCY5_9SPHN</name>
<dbReference type="InterPro" id="IPR036558">
    <property type="entry name" value="YqbG-like_sf"/>
</dbReference>